<evidence type="ECO:0000313" key="1">
    <source>
        <dbReference type="EMBL" id="PSK46431.1"/>
    </source>
</evidence>
<dbReference type="OrthoDB" id="2099276at2759"/>
<comment type="caution">
    <text evidence="1">The sequence shown here is derived from an EMBL/GenBank/DDBJ whole genome shotgun (WGS) entry which is preliminary data.</text>
</comment>
<keyword evidence="2" id="KW-1185">Reference proteome</keyword>
<protein>
    <submittedName>
        <fullName evidence="1">Uncharacterized protein</fullName>
    </submittedName>
</protein>
<evidence type="ECO:0000313" key="2">
    <source>
        <dbReference type="Proteomes" id="UP000243723"/>
    </source>
</evidence>
<accession>A0A2P7ZE31</accession>
<reference evidence="1 2" key="1">
    <citation type="submission" date="2017-05" db="EMBL/GenBank/DDBJ databases">
        <title>Draft genome sequence of Elsinoe australis.</title>
        <authorList>
            <person name="Cheng Q."/>
        </authorList>
    </citation>
    <scope>NUCLEOTIDE SEQUENCE [LARGE SCALE GENOMIC DNA]</scope>
    <source>
        <strain evidence="1 2">NL1</strain>
    </source>
</reference>
<sequence>MTDDTKIARKDLVSGLRWFPEQALKYLTSLILDFTGFQAVATFAEAHNKRIWEDIITLLSTQARLPALNLELHIKEFYFDDSFNQSFRASPGYEQRMRATYIEMFEVAKGLRGLKNLFVHLDWSSSTGEDDGRQELEGLLERMVMGEHYDAWEYGKTTRFRNSYEAMYGYD</sequence>
<proteinExistence type="predicted"/>
<dbReference type="EMBL" id="NHZQ01000236">
    <property type="protein sequence ID" value="PSK46431.1"/>
    <property type="molecule type" value="Genomic_DNA"/>
</dbReference>
<dbReference type="AlphaFoldDB" id="A0A2P7ZE31"/>
<name>A0A2P7ZE31_9PEZI</name>
<dbReference type="Proteomes" id="UP000243723">
    <property type="component" value="Unassembled WGS sequence"/>
</dbReference>
<gene>
    <name evidence="1" type="ORF">B9Z65_5399</name>
</gene>
<organism evidence="1 2">
    <name type="scientific">Elsinoe australis</name>
    <dbReference type="NCBI Taxonomy" id="40998"/>
    <lineage>
        <taxon>Eukaryota</taxon>
        <taxon>Fungi</taxon>
        <taxon>Dikarya</taxon>
        <taxon>Ascomycota</taxon>
        <taxon>Pezizomycotina</taxon>
        <taxon>Dothideomycetes</taxon>
        <taxon>Dothideomycetidae</taxon>
        <taxon>Myriangiales</taxon>
        <taxon>Elsinoaceae</taxon>
        <taxon>Elsinoe</taxon>
    </lineage>
</organism>